<organism evidence="2 3">
    <name type="scientific">Thermoclostridium caenicola</name>
    <dbReference type="NCBI Taxonomy" id="659425"/>
    <lineage>
        <taxon>Bacteria</taxon>
        <taxon>Bacillati</taxon>
        <taxon>Bacillota</taxon>
        <taxon>Clostridia</taxon>
        <taxon>Eubacteriales</taxon>
        <taxon>Oscillospiraceae</taxon>
        <taxon>Thermoclostridium</taxon>
    </lineage>
</organism>
<dbReference type="Proteomes" id="UP000324781">
    <property type="component" value="Unassembled WGS sequence"/>
</dbReference>
<dbReference type="GO" id="GO:0004803">
    <property type="term" value="F:transposase activity"/>
    <property type="evidence" value="ECO:0007669"/>
    <property type="project" value="InterPro"/>
</dbReference>
<feature type="coiled-coil region" evidence="1">
    <location>
        <begin position="55"/>
        <end position="86"/>
    </location>
</feature>
<dbReference type="GO" id="GO:0006313">
    <property type="term" value="P:DNA transposition"/>
    <property type="evidence" value="ECO:0007669"/>
    <property type="project" value="InterPro"/>
</dbReference>
<dbReference type="SUPFAM" id="SSF46689">
    <property type="entry name" value="Homeodomain-like"/>
    <property type="match status" value="1"/>
</dbReference>
<proteinExistence type="predicted"/>
<protein>
    <submittedName>
        <fullName evidence="2">Transposase</fullName>
    </submittedName>
</protein>
<sequence>MEKRRNFTPEEKAKIVIEVLREEKTLNEIAAEYEIHPNQLSRWKAEFISNAGRVFSKETDEVEKVKQAYEKEKDELLKQIGQLSYEVNWLKKKIWPTLSPVKTA</sequence>
<reference evidence="2 3" key="1">
    <citation type="submission" date="2016-11" db="EMBL/GenBank/DDBJ databases">
        <authorList>
            <person name="Varghese N."/>
            <person name="Submissions S."/>
        </authorList>
    </citation>
    <scope>NUCLEOTIDE SEQUENCE [LARGE SCALE GENOMIC DNA]</scope>
    <source>
        <strain evidence="2 3">DSM 19027</strain>
    </source>
</reference>
<dbReference type="Pfam" id="PF01527">
    <property type="entry name" value="HTH_Tnp_1"/>
    <property type="match status" value="1"/>
</dbReference>
<dbReference type="GO" id="GO:0003677">
    <property type="term" value="F:DNA binding"/>
    <property type="evidence" value="ECO:0007669"/>
    <property type="project" value="InterPro"/>
</dbReference>
<evidence type="ECO:0000256" key="1">
    <source>
        <dbReference type="SAM" id="Coils"/>
    </source>
</evidence>
<evidence type="ECO:0000313" key="2">
    <source>
        <dbReference type="EMBL" id="SHJ65679.1"/>
    </source>
</evidence>
<dbReference type="InterPro" id="IPR036388">
    <property type="entry name" value="WH-like_DNA-bd_sf"/>
</dbReference>
<dbReference type="Gene3D" id="1.10.10.10">
    <property type="entry name" value="Winged helix-like DNA-binding domain superfamily/Winged helix DNA-binding domain"/>
    <property type="match status" value="1"/>
</dbReference>
<gene>
    <name evidence="2" type="ORF">SAMN05444373_11201</name>
</gene>
<dbReference type="EMBL" id="FQZP01000120">
    <property type="protein sequence ID" value="SHJ65679.1"/>
    <property type="molecule type" value="Genomic_DNA"/>
</dbReference>
<dbReference type="AlphaFoldDB" id="A0A1M6L3P8"/>
<name>A0A1M6L3P8_9FIRM</name>
<accession>A0A1M6L3P8</accession>
<dbReference type="InterPro" id="IPR002514">
    <property type="entry name" value="Transposase_8"/>
</dbReference>
<keyword evidence="3" id="KW-1185">Reference proteome</keyword>
<keyword evidence="1" id="KW-0175">Coiled coil</keyword>
<evidence type="ECO:0000313" key="3">
    <source>
        <dbReference type="Proteomes" id="UP000324781"/>
    </source>
</evidence>
<dbReference type="InterPro" id="IPR009057">
    <property type="entry name" value="Homeodomain-like_sf"/>
</dbReference>